<dbReference type="Gramene" id="AET6Gv20717800.16">
    <property type="protein sequence ID" value="AET6Gv20717800.16"/>
    <property type="gene ID" value="AET6Gv20717800"/>
</dbReference>
<reference evidence="1" key="3">
    <citation type="journal article" date="2017" name="Nature">
        <title>Genome sequence of the progenitor of the wheat D genome Aegilops tauschii.</title>
        <authorList>
            <person name="Luo M.C."/>
            <person name="Gu Y.Q."/>
            <person name="Puiu D."/>
            <person name="Wang H."/>
            <person name="Twardziok S.O."/>
            <person name="Deal K.R."/>
            <person name="Huo N."/>
            <person name="Zhu T."/>
            <person name="Wang L."/>
            <person name="Wang Y."/>
            <person name="McGuire P.E."/>
            <person name="Liu S."/>
            <person name="Long H."/>
            <person name="Ramasamy R.K."/>
            <person name="Rodriguez J.C."/>
            <person name="Van S.L."/>
            <person name="Yuan L."/>
            <person name="Wang Z."/>
            <person name="Xia Z."/>
            <person name="Xiao L."/>
            <person name="Anderson O.D."/>
            <person name="Ouyang S."/>
            <person name="Liang Y."/>
            <person name="Zimin A.V."/>
            <person name="Pertea G."/>
            <person name="Qi P."/>
            <person name="Bennetzen J.L."/>
            <person name="Dai X."/>
            <person name="Dawson M.W."/>
            <person name="Muller H.G."/>
            <person name="Kugler K."/>
            <person name="Rivarola-Duarte L."/>
            <person name="Spannagl M."/>
            <person name="Mayer K.F.X."/>
            <person name="Lu F.H."/>
            <person name="Bevan M.W."/>
            <person name="Leroy P."/>
            <person name="Li P."/>
            <person name="You F.M."/>
            <person name="Sun Q."/>
            <person name="Liu Z."/>
            <person name="Lyons E."/>
            <person name="Wicker T."/>
            <person name="Salzberg S.L."/>
            <person name="Devos K.M."/>
            <person name="Dvorak J."/>
        </authorList>
    </citation>
    <scope>NUCLEOTIDE SEQUENCE [LARGE SCALE GENOMIC DNA]</scope>
    <source>
        <strain evidence="1">cv. AL8/78</strain>
    </source>
</reference>
<reference evidence="1" key="4">
    <citation type="submission" date="2019-03" db="UniProtKB">
        <authorList>
            <consortium name="EnsemblPlants"/>
        </authorList>
    </citation>
    <scope>IDENTIFICATION</scope>
</reference>
<dbReference type="Gramene" id="AET6Gv20717800.6">
    <property type="protein sequence ID" value="AET6Gv20717800.6"/>
    <property type="gene ID" value="AET6Gv20717800"/>
</dbReference>
<sequence>MQENICDCSVRAKSCLIIYVNYLNSSIVVDSDALFCKKGKPEAESSRSCRCECPALIRLLRASNSLYITQHSENHKHSMSHYGWPSHKHIDVYTKDLIKQLRENNVNLGKVYNIIGSVFGLVEKVPFTKRTLMNI</sequence>
<dbReference type="EnsemblPlants" id="AET6Gv20717800.5">
    <property type="protein sequence ID" value="AET6Gv20717800.5"/>
    <property type="gene ID" value="AET6Gv20717800"/>
</dbReference>
<dbReference type="PANTHER" id="PTHR47482:SF5">
    <property type="entry name" value="FAR1 DOMAIN-CONTAINING PROTEIN"/>
    <property type="match status" value="1"/>
</dbReference>
<dbReference type="Proteomes" id="UP000015105">
    <property type="component" value="Chromosome 6D"/>
</dbReference>
<protein>
    <submittedName>
        <fullName evidence="1">Uncharacterized protein</fullName>
    </submittedName>
</protein>
<keyword evidence="2" id="KW-1185">Reference proteome</keyword>
<organism evidence="1 2">
    <name type="scientific">Aegilops tauschii subsp. strangulata</name>
    <name type="common">Goatgrass</name>
    <dbReference type="NCBI Taxonomy" id="200361"/>
    <lineage>
        <taxon>Eukaryota</taxon>
        <taxon>Viridiplantae</taxon>
        <taxon>Streptophyta</taxon>
        <taxon>Embryophyta</taxon>
        <taxon>Tracheophyta</taxon>
        <taxon>Spermatophyta</taxon>
        <taxon>Magnoliopsida</taxon>
        <taxon>Liliopsida</taxon>
        <taxon>Poales</taxon>
        <taxon>Poaceae</taxon>
        <taxon>BOP clade</taxon>
        <taxon>Pooideae</taxon>
        <taxon>Triticodae</taxon>
        <taxon>Triticeae</taxon>
        <taxon>Triticinae</taxon>
        <taxon>Aegilops</taxon>
    </lineage>
</organism>
<dbReference type="EnsemblPlants" id="AET6Gv20717800.11">
    <property type="protein sequence ID" value="AET6Gv20717800.11"/>
    <property type="gene ID" value="AET6Gv20717800"/>
</dbReference>
<dbReference type="PANTHER" id="PTHR47482">
    <property type="entry name" value="OS11G0632001 PROTEIN"/>
    <property type="match status" value="1"/>
</dbReference>
<proteinExistence type="predicted"/>
<dbReference type="AlphaFoldDB" id="A0A453PFQ6"/>
<reference evidence="2" key="2">
    <citation type="journal article" date="2017" name="Nat. Plants">
        <title>The Aegilops tauschii genome reveals multiple impacts of transposons.</title>
        <authorList>
            <person name="Zhao G."/>
            <person name="Zou C."/>
            <person name="Li K."/>
            <person name="Wang K."/>
            <person name="Li T."/>
            <person name="Gao L."/>
            <person name="Zhang X."/>
            <person name="Wang H."/>
            <person name="Yang Z."/>
            <person name="Liu X."/>
            <person name="Jiang W."/>
            <person name="Mao L."/>
            <person name="Kong X."/>
            <person name="Jiao Y."/>
            <person name="Jia J."/>
        </authorList>
    </citation>
    <scope>NUCLEOTIDE SEQUENCE [LARGE SCALE GENOMIC DNA]</scope>
    <source>
        <strain evidence="2">cv. AL8/78</strain>
    </source>
</reference>
<dbReference type="Gramene" id="AET6Gv20717800.5">
    <property type="protein sequence ID" value="AET6Gv20717800.5"/>
    <property type="gene ID" value="AET6Gv20717800"/>
</dbReference>
<evidence type="ECO:0000313" key="2">
    <source>
        <dbReference type="Proteomes" id="UP000015105"/>
    </source>
</evidence>
<evidence type="ECO:0000313" key="1">
    <source>
        <dbReference type="EnsemblPlants" id="AET6Gv20717800.11"/>
    </source>
</evidence>
<dbReference type="EnsemblPlants" id="AET6Gv20717800.6">
    <property type="protein sequence ID" value="AET6Gv20717800.6"/>
    <property type="gene ID" value="AET6Gv20717800"/>
</dbReference>
<accession>A0A453PFQ6</accession>
<name>A0A453PFQ6_AEGTS</name>
<dbReference type="EnsemblPlants" id="AET6Gv20717800.16">
    <property type="protein sequence ID" value="AET6Gv20717800.16"/>
    <property type="gene ID" value="AET6Gv20717800"/>
</dbReference>
<dbReference type="Gramene" id="AET6Gv20717800.11">
    <property type="protein sequence ID" value="AET6Gv20717800.11"/>
    <property type="gene ID" value="AET6Gv20717800"/>
</dbReference>
<reference evidence="2" key="1">
    <citation type="journal article" date="2014" name="Science">
        <title>Ancient hybridizations among the ancestral genomes of bread wheat.</title>
        <authorList>
            <consortium name="International Wheat Genome Sequencing Consortium,"/>
            <person name="Marcussen T."/>
            <person name="Sandve S.R."/>
            <person name="Heier L."/>
            <person name="Spannagl M."/>
            <person name="Pfeifer M."/>
            <person name="Jakobsen K.S."/>
            <person name="Wulff B.B."/>
            <person name="Steuernagel B."/>
            <person name="Mayer K.F."/>
            <person name="Olsen O.A."/>
        </authorList>
    </citation>
    <scope>NUCLEOTIDE SEQUENCE [LARGE SCALE GENOMIC DNA]</scope>
    <source>
        <strain evidence="2">cv. AL8/78</strain>
    </source>
</reference>
<reference evidence="1" key="5">
    <citation type="journal article" date="2021" name="G3 (Bethesda)">
        <title>Aegilops tauschii genome assembly Aet v5.0 features greater sequence contiguity and improved annotation.</title>
        <authorList>
            <person name="Wang L."/>
            <person name="Zhu T."/>
            <person name="Rodriguez J.C."/>
            <person name="Deal K.R."/>
            <person name="Dubcovsky J."/>
            <person name="McGuire P.E."/>
            <person name="Lux T."/>
            <person name="Spannagl M."/>
            <person name="Mayer K.F.X."/>
            <person name="Baldrich P."/>
            <person name="Meyers B.C."/>
            <person name="Huo N."/>
            <person name="Gu Y.Q."/>
            <person name="Zhou H."/>
            <person name="Devos K.M."/>
            <person name="Bennetzen J.L."/>
            <person name="Unver T."/>
            <person name="Budak H."/>
            <person name="Gulick P.J."/>
            <person name="Galiba G."/>
            <person name="Kalapos B."/>
            <person name="Nelson D.R."/>
            <person name="Li P."/>
            <person name="You F.M."/>
            <person name="Luo M.C."/>
            <person name="Dvorak J."/>
        </authorList>
    </citation>
    <scope>NUCLEOTIDE SEQUENCE [LARGE SCALE GENOMIC DNA]</scope>
    <source>
        <strain evidence="1">cv. AL8/78</strain>
    </source>
</reference>